<dbReference type="AlphaFoldDB" id="A0AB34QUT6"/>
<evidence type="ECO:0000256" key="10">
    <source>
        <dbReference type="ARBA" id="ARBA00048649"/>
    </source>
</evidence>
<dbReference type="GO" id="GO:0020037">
    <property type="term" value="F:heme binding"/>
    <property type="evidence" value="ECO:0007669"/>
    <property type="project" value="InterPro"/>
</dbReference>
<dbReference type="Pfam" id="PF00175">
    <property type="entry name" value="NAD_binding_1"/>
    <property type="match status" value="1"/>
</dbReference>
<comment type="catalytic activity">
    <reaction evidence="10">
        <text>2 nitric oxide + NADH + 2 O2 = 2 nitrate + NAD(+) + H(+)</text>
        <dbReference type="Rhea" id="RHEA:19469"/>
        <dbReference type="ChEBI" id="CHEBI:15378"/>
        <dbReference type="ChEBI" id="CHEBI:15379"/>
        <dbReference type="ChEBI" id="CHEBI:16480"/>
        <dbReference type="ChEBI" id="CHEBI:17632"/>
        <dbReference type="ChEBI" id="CHEBI:57540"/>
        <dbReference type="ChEBI" id="CHEBI:57945"/>
        <dbReference type="EC" id="1.14.12.17"/>
    </reaction>
</comment>
<dbReference type="InterPro" id="IPR008333">
    <property type="entry name" value="Cbr1-like_FAD-bd_dom"/>
</dbReference>
<dbReference type="EMBL" id="JXCL01000021">
    <property type="protein sequence ID" value="KIL19016.1"/>
    <property type="molecule type" value="Genomic_DNA"/>
</dbReference>
<dbReference type="InterPro" id="IPR039261">
    <property type="entry name" value="FNR_nucleotide-bd"/>
</dbReference>
<evidence type="ECO:0000256" key="5">
    <source>
        <dbReference type="ARBA" id="ARBA00022621"/>
    </source>
</evidence>
<evidence type="ECO:0000256" key="7">
    <source>
        <dbReference type="ARBA" id="ARBA00022857"/>
    </source>
</evidence>
<comment type="cofactor">
    <cofactor evidence="1">
        <name>heme b</name>
        <dbReference type="ChEBI" id="CHEBI:60344"/>
    </cofactor>
</comment>
<evidence type="ECO:0000313" key="15">
    <source>
        <dbReference type="EMBL" id="KIL19016.1"/>
    </source>
</evidence>
<accession>A0AB34QUT6</accession>
<keyword evidence="9" id="KW-0520">NAD</keyword>
<dbReference type="GO" id="GO:0046210">
    <property type="term" value="P:nitric oxide catabolic process"/>
    <property type="evidence" value="ECO:0007669"/>
    <property type="project" value="TreeGrafter"/>
</dbReference>
<evidence type="ECO:0000256" key="6">
    <source>
        <dbReference type="ARBA" id="ARBA00022723"/>
    </source>
</evidence>
<dbReference type="Gene3D" id="3.40.50.80">
    <property type="entry name" value="Nucleotide-binding domain of ferredoxin-NADP reductase (FNR) module"/>
    <property type="match status" value="1"/>
</dbReference>
<dbReference type="PANTHER" id="PTHR43396:SF3">
    <property type="entry name" value="FLAVOHEMOPROTEIN"/>
    <property type="match status" value="1"/>
</dbReference>
<evidence type="ECO:0000256" key="9">
    <source>
        <dbReference type="ARBA" id="ARBA00023027"/>
    </source>
</evidence>
<feature type="domain" description="Globin" evidence="13">
    <location>
        <begin position="3"/>
        <end position="140"/>
    </location>
</feature>
<comment type="caution">
    <text evidence="15">The sequence shown here is derived from an EMBL/GenBank/DDBJ whole genome shotgun (WGS) entry which is preliminary data.</text>
</comment>
<proteinExistence type="inferred from homology"/>
<dbReference type="EC" id="1.14.12.17" evidence="3"/>
<dbReference type="GO" id="GO:0071949">
    <property type="term" value="F:FAD binding"/>
    <property type="evidence" value="ECO:0007669"/>
    <property type="project" value="TreeGrafter"/>
</dbReference>
<dbReference type="CDD" id="cd06184">
    <property type="entry name" value="flavohem_like_fad_nad_binding"/>
    <property type="match status" value="1"/>
</dbReference>
<dbReference type="Pfam" id="PF00042">
    <property type="entry name" value="Globin"/>
    <property type="match status" value="1"/>
</dbReference>
<comment type="similarity">
    <text evidence="12">Belongs to the globin family.</text>
</comment>
<dbReference type="InterPro" id="IPR000971">
    <property type="entry name" value="Globin"/>
</dbReference>
<keyword evidence="5 12" id="KW-0561">Oxygen transport</keyword>
<keyword evidence="15" id="KW-0223">Dioxygenase</keyword>
<dbReference type="PANTHER" id="PTHR43396">
    <property type="entry name" value="FLAVOHEMOPROTEIN"/>
    <property type="match status" value="1"/>
</dbReference>
<dbReference type="Gene3D" id="1.10.490.10">
    <property type="entry name" value="Globins"/>
    <property type="match status" value="1"/>
</dbReference>
<gene>
    <name evidence="15" type="ORF">B4127_0951</name>
</gene>
<dbReference type="SUPFAM" id="SSF46458">
    <property type="entry name" value="Globin-like"/>
    <property type="match status" value="1"/>
</dbReference>
<evidence type="ECO:0000256" key="8">
    <source>
        <dbReference type="ARBA" id="ARBA00023004"/>
    </source>
</evidence>
<comment type="similarity">
    <text evidence="2">In the C-terminal section; belongs to the flavoprotein pyridine nucleotide cytochrome reductase family.</text>
</comment>
<dbReference type="FunFam" id="1.10.490.10:FF:000003">
    <property type="entry name" value="Flavohemoprotein"/>
    <property type="match status" value="1"/>
</dbReference>
<dbReference type="GO" id="GO:0005344">
    <property type="term" value="F:oxygen carrier activity"/>
    <property type="evidence" value="ECO:0007669"/>
    <property type="project" value="UniProtKB-KW"/>
</dbReference>
<dbReference type="CDD" id="cd14777">
    <property type="entry name" value="Yhb1-globin-like"/>
    <property type="match status" value="1"/>
</dbReference>
<reference evidence="15 16" key="1">
    <citation type="submission" date="2014-12" db="EMBL/GenBank/DDBJ databases">
        <title>Draft Genome Sequences of Five Spore-Forming Food Isolates of Bacillus pumilus.</title>
        <authorList>
            <person name="de Jong A."/>
            <person name="van Heel A.J."/>
            <person name="Montalban-Lopez M."/>
            <person name="Krawczyk A.O."/>
            <person name="Berendsen E.M."/>
            <person name="Wells-Bennik M."/>
            <person name="Kuipers O.P."/>
        </authorList>
    </citation>
    <scope>NUCLEOTIDE SEQUENCE [LARGE SCALE GENOMIC DNA]</scope>
    <source>
        <strain evidence="15 16">B4127</strain>
    </source>
</reference>
<feature type="domain" description="FAD-binding FR-type" evidence="14">
    <location>
        <begin position="154"/>
        <end position="257"/>
    </location>
</feature>
<dbReference type="Pfam" id="PF00970">
    <property type="entry name" value="FAD_binding_6"/>
    <property type="match status" value="1"/>
</dbReference>
<keyword evidence="7" id="KW-0521">NADP</keyword>
<dbReference type="InterPro" id="IPR017927">
    <property type="entry name" value="FAD-bd_FR_type"/>
</dbReference>
<keyword evidence="8" id="KW-0408">Iron</keyword>
<dbReference type="InterPro" id="IPR009050">
    <property type="entry name" value="Globin-like_sf"/>
</dbReference>
<keyword evidence="15" id="KW-0560">Oxidoreductase</keyword>
<sequence length="401" mass="44999">MTMLSKDQMNAIKQSAPLLKAEGTNLVTVFYQNMIRQHPELLNQFNQTNLMNGSQPEALAATLYQAALHIDRLEELLPAVKQIAHKHVSVMVKKEQYPIVGYHLIEAMKEVFGLTEKDDTLLAWKAAYDIIANIFITIEAEMMEVNVKQPGGWADVKPFVIKKKVQESPALISFYLVPEDESELPMFEAGQYMTVQADMPGEAYMCSRQYSLSDQHHPSYYRITVKRDGHVSTFLHDEMEEGDVLQVSMPQGMFCLQEATKEPVYFISAGSGVTPMIGLLKTAAQNSHPFTMIHADRLEDVTAFENEFESVLASAPHGRIILCNEQFAQSGKGELVEKAASRIDRPFLQSVVGEGKGQFYLCGSPVFTQEMIHILKELGIPEQNIHFESFGGQSTKEMEVV</sequence>
<evidence type="ECO:0000256" key="4">
    <source>
        <dbReference type="ARBA" id="ARBA00022617"/>
    </source>
</evidence>
<evidence type="ECO:0000256" key="11">
    <source>
        <dbReference type="ARBA" id="ARBA00049433"/>
    </source>
</evidence>
<dbReference type="InterPro" id="IPR017938">
    <property type="entry name" value="Riboflavin_synthase-like_b-brl"/>
</dbReference>
<dbReference type="PROSITE" id="PS01033">
    <property type="entry name" value="GLOBIN"/>
    <property type="match status" value="1"/>
</dbReference>
<dbReference type="GO" id="GO:0019825">
    <property type="term" value="F:oxygen binding"/>
    <property type="evidence" value="ECO:0007669"/>
    <property type="project" value="InterPro"/>
</dbReference>
<dbReference type="InterPro" id="IPR001433">
    <property type="entry name" value="OxRdtase_FAD/NAD-bd"/>
</dbReference>
<dbReference type="GO" id="GO:0071500">
    <property type="term" value="P:cellular response to nitrosative stress"/>
    <property type="evidence" value="ECO:0007669"/>
    <property type="project" value="TreeGrafter"/>
</dbReference>
<keyword evidence="12" id="KW-0813">Transport</keyword>
<dbReference type="GO" id="GO:0046872">
    <property type="term" value="F:metal ion binding"/>
    <property type="evidence" value="ECO:0007669"/>
    <property type="project" value="UniProtKB-KW"/>
</dbReference>
<dbReference type="SUPFAM" id="SSF52343">
    <property type="entry name" value="Ferredoxin reductase-like, C-terminal NADP-linked domain"/>
    <property type="match status" value="1"/>
</dbReference>
<evidence type="ECO:0000259" key="14">
    <source>
        <dbReference type="PROSITE" id="PS51384"/>
    </source>
</evidence>
<name>A0AB34QUT6_BACPU</name>
<evidence type="ECO:0000256" key="1">
    <source>
        <dbReference type="ARBA" id="ARBA00001970"/>
    </source>
</evidence>
<dbReference type="GO" id="GO:0008941">
    <property type="term" value="F:nitric oxide dioxygenase NAD(P)H activity"/>
    <property type="evidence" value="ECO:0007669"/>
    <property type="project" value="UniProtKB-EC"/>
</dbReference>
<comment type="catalytic activity">
    <reaction evidence="11">
        <text>2 nitric oxide + NADPH + 2 O2 = 2 nitrate + NADP(+) + H(+)</text>
        <dbReference type="Rhea" id="RHEA:19465"/>
        <dbReference type="ChEBI" id="CHEBI:15378"/>
        <dbReference type="ChEBI" id="CHEBI:15379"/>
        <dbReference type="ChEBI" id="CHEBI:16480"/>
        <dbReference type="ChEBI" id="CHEBI:17632"/>
        <dbReference type="ChEBI" id="CHEBI:57783"/>
        <dbReference type="ChEBI" id="CHEBI:58349"/>
        <dbReference type="EC" id="1.14.12.17"/>
    </reaction>
</comment>
<dbReference type="PRINTS" id="PR00410">
    <property type="entry name" value="PHEHYDRXLASE"/>
</dbReference>
<dbReference type="PROSITE" id="PS51384">
    <property type="entry name" value="FAD_FR"/>
    <property type="match status" value="1"/>
</dbReference>
<evidence type="ECO:0000256" key="2">
    <source>
        <dbReference type="ARBA" id="ARBA00006401"/>
    </source>
</evidence>
<dbReference type="Gene3D" id="2.40.30.10">
    <property type="entry name" value="Translation factors"/>
    <property type="match status" value="1"/>
</dbReference>
<evidence type="ECO:0000259" key="13">
    <source>
        <dbReference type="PROSITE" id="PS01033"/>
    </source>
</evidence>
<dbReference type="SUPFAM" id="SSF63380">
    <property type="entry name" value="Riboflavin synthase domain-like"/>
    <property type="match status" value="1"/>
</dbReference>
<keyword evidence="6" id="KW-0479">Metal-binding</keyword>
<evidence type="ECO:0000256" key="3">
    <source>
        <dbReference type="ARBA" id="ARBA00012229"/>
    </source>
</evidence>
<evidence type="ECO:0000313" key="16">
    <source>
        <dbReference type="Proteomes" id="UP000031978"/>
    </source>
</evidence>
<dbReference type="Proteomes" id="UP000031978">
    <property type="component" value="Unassembled WGS sequence"/>
</dbReference>
<keyword evidence="4 12" id="KW-0349">Heme</keyword>
<organism evidence="15 16">
    <name type="scientific">Bacillus pumilus</name>
    <name type="common">Bacillus mesentericus</name>
    <dbReference type="NCBI Taxonomy" id="1408"/>
    <lineage>
        <taxon>Bacteria</taxon>
        <taxon>Bacillati</taxon>
        <taxon>Bacillota</taxon>
        <taxon>Bacilli</taxon>
        <taxon>Bacillales</taxon>
        <taxon>Bacillaceae</taxon>
        <taxon>Bacillus</taxon>
    </lineage>
</organism>
<protein>
    <recommendedName>
        <fullName evidence="3">nitric oxide dioxygenase</fullName>
        <ecNumber evidence="3">1.14.12.17</ecNumber>
    </recommendedName>
</protein>
<evidence type="ECO:0000256" key="12">
    <source>
        <dbReference type="RuleBase" id="RU000356"/>
    </source>
</evidence>
<dbReference type="InterPro" id="IPR012292">
    <property type="entry name" value="Globin/Proto"/>
</dbReference>